<dbReference type="CDD" id="cd12148">
    <property type="entry name" value="fungal_TF_MHR"/>
    <property type="match status" value="1"/>
</dbReference>
<gene>
    <name evidence="3" type="ORF">NW762_011170</name>
</gene>
<dbReference type="Proteomes" id="UP001152049">
    <property type="component" value="Unassembled WGS sequence"/>
</dbReference>
<sequence length="417" mass="47109">MVQTLYSENFCENLSLYSIQAIVLSTRVAHNLDQSNLNATLVGAAIRIAHNLGLHKIESDPKICTDAREVWFRAIEIEVGRRCWNQLVIQDYFQIPFTGTYVIHPWHYTTTLPINCHDEDMVMREEETPTINSYPRTLSHIASLMPRLMDGLGPAAAPYTLTDVARHVAKSDQDMSMIMRQVPRFLRVQTDETGSFPWLPAARHSLALSAADKIIMIHRPILYHSFQLPALARTRTTCVAAAMTIFRAYEYISKELTIPIWTHSAFCVTAAMVIGLELLFRESHVDDEAQRLRAAMTTAAKRLRSQKSDVIAERGASLIDTVLGVEEDLVIKVMRLTRSGDQSLKSTQRDTVNNMIADNTIMAKFLALSPVIESSFSLDTVGFQVDDWLGDATEWFRDDEPGFLSNFNMVYPYTSVD</sequence>
<dbReference type="GO" id="GO:0005634">
    <property type="term" value="C:nucleus"/>
    <property type="evidence" value="ECO:0007669"/>
    <property type="project" value="UniProtKB-SubCell"/>
</dbReference>
<proteinExistence type="predicted"/>
<reference evidence="3" key="1">
    <citation type="submission" date="2022-09" db="EMBL/GenBank/DDBJ databases">
        <title>Fusarium specimens isolated from Avocado Roots.</title>
        <authorList>
            <person name="Stajich J."/>
            <person name="Roper C."/>
            <person name="Heimlech-Rivalta G."/>
        </authorList>
    </citation>
    <scope>NUCLEOTIDE SEQUENCE</scope>
    <source>
        <strain evidence="3">CF00136</strain>
    </source>
</reference>
<keyword evidence="4" id="KW-1185">Reference proteome</keyword>
<evidence type="ECO:0000256" key="2">
    <source>
        <dbReference type="ARBA" id="ARBA00023242"/>
    </source>
</evidence>
<dbReference type="InterPro" id="IPR050613">
    <property type="entry name" value="Sec_Metabolite_Reg"/>
</dbReference>
<protein>
    <recommendedName>
        <fullName evidence="5">Transcription factor domain-containing protein</fullName>
    </recommendedName>
</protein>
<evidence type="ECO:0000256" key="1">
    <source>
        <dbReference type="ARBA" id="ARBA00004123"/>
    </source>
</evidence>
<dbReference type="AlphaFoldDB" id="A0A9W8RSQ1"/>
<dbReference type="OrthoDB" id="410267at2759"/>
<evidence type="ECO:0008006" key="5">
    <source>
        <dbReference type="Google" id="ProtNLM"/>
    </source>
</evidence>
<keyword evidence="2" id="KW-0539">Nucleus</keyword>
<comment type="caution">
    <text evidence="3">The sequence shown here is derived from an EMBL/GenBank/DDBJ whole genome shotgun (WGS) entry which is preliminary data.</text>
</comment>
<dbReference type="PANTHER" id="PTHR31001">
    <property type="entry name" value="UNCHARACTERIZED TRANSCRIPTIONAL REGULATORY PROTEIN"/>
    <property type="match status" value="1"/>
</dbReference>
<dbReference type="EMBL" id="JAOQAZ010000027">
    <property type="protein sequence ID" value="KAJ4251873.1"/>
    <property type="molecule type" value="Genomic_DNA"/>
</dbReference>
<organism evidence="3 4">
    <name type="scientific">Fusarium torreyae</name>
    <dbReference type="NCBI Taxonomy" id="1237075"/>
    <lineage>
        <taxon>Eukaryota</taxon>
        <taxon>Fungi</taxon>
        <taxon>Dikarya</taxon>
        <taxon>Ascomycota</taxon>
        <taxon>Pezizomycotina</taxon>
        <taxon>Sordariomycetes</taxon>
        <taxon>Hypocreomycetidae</taxon>
        <taxon>Hypocreales</taxon>
        <taxon>Nectriaceae</taxon>
        <taxon>Fusarium</taxon>
    </lineage>
</organism>
<dbReference type="PANTHER" id="PTHR31001:SF90">
    <property type="entry name" value="CENTROMERE DNA-BINDING PROTEIN COMPLEX CBF3 SUBUNIT B"/>
    <property type="match status" value="1"/>
</dbReference>
<evidence type="ECO:0000313" key="3">
    <source>
        <dbReference type="EMBL" id="KAJ4251873.1"/>
    </source>
</evidence>
<evidence type="ECO:0000313" key="4">
    <source>
        <dbReference type="Proteomes" id="UP001152049"/>
    </source>
</evidence>
<name>A0A9W8RSQ1_9HYPO</name>
<accession>A0A9W8RSQ1</accession>
<comment type="subcellular location">
    <subcellularLocation>
        <location evidence="1">Nucleus</location>
    </subcellularLocation>
</comment>